<dbReference type="NCBIfam" id="TIGR04057">
    <property type="entry name" value="SusC_RagA_signa"/>
    <property type="match status" value="1"/>
</dbReference>
<dbReference type="InterPro" id="IPR039426">
    <property type="entry name" value="TonB-dep_rcpt-like"/>
</dbReference>
<evidence type="ECO:0000313" key="14">
    <source>
        <dbReference type="Proteomes" id="UP001596978"/>
    </source>
</evidence>
<keyword evidence="14" id="KW-1185">Reference proteome</keyword>
<feature type="domain" description="TonB-dependent receptor-like beta-barrel" evidence="11">
    <location>
        <begin position="500"/>
        <end position="775"/>
    </location>
</feature>
<dbReference type="Pfam" id="PF13715">
    <property type="entry name" value="CarbopepD_reg_2"/>
    <property type="match status" value="1"/>
</dbReference>
<comment type="caution">
    <text evidence="13">The sequence shown here is derived from an EMBL/GenBank/DDBJ whole genome shotgun (WGS) entry which is preliminary data.</text>
</comment>
<keyword evidence="5 9" id="KW-0798">TonB box</keyword>
<feature type="chain" id="PRO_5046872623" evidence="10">
    <location>
        <begin position="22"/>
        <end position="1023"/>
    </location>
</feature>
<evidence type="ECO:0000256" key="3">
    <source>
        <dbReference type="ARBA" id="ARBA00022452"/>
    </source>
</evidence>
<keyword evidence="6 8" id="KW-0472">Membrane</keyword>
<dbReference type="InterPro" id="IPR036942">
    <property type="entry name" value="Beta-barrel_TonB_sf"/>
</dbReference>
<dbReference type="InterPro" id="IPR037066">
    <property type="entry name" value="Plug_dom_sf"/>
</dbReference>
<dbReference type="SUPFAM" id="SSF56935">
    <property type="entry name" value="Porins"/>
    <property type="match status" value="1"/>
</dbReference>
<feature type="signal peptide" evidence="10">
    <location>
        <begin position="1"/>
        <end position="21"/>
    </location>
</feature>
<evidence type="ECO:0000259" key="12">
    <source>
        <dbReference type="Pfam" id="PF07715"/>
    </source>
</evidence>
<sequence length="1023" mass="113474">MNFKLKLIATAMLFLCMSTFAQEARTITGQVVSDVDGVPIPGVNVVVAGTTTGTTTDFDGNYLIKAKQGDVLQFSFIGFVTQLIPIENQRTQNVILEEDTEALDEVVVIGYGTQKKSNLTGAISKVKNEDLDQIAVARVDDALVGQVSGVNIQATEGEAGSAPTIQIRGVGSISGSSSPTIVVDGLVVDNDFLANLDMNDVESFEVLKDAASAAIFGARGANGVIIISTKNGKEGKTRFTYNTFTGFKEAIQNDKIYFSVRDWAEREQAATGTLSDKTQYKLLLGVDQDWQDIIFNGGLIESHSFAARGGSQRTKFSSAFSYLHDEGVLLTDDFKKYSFKLRVDTKLGKKFRFGVNITPSYSNRRRFDGSTHDILRQPPWLPLYHNARTIQFVDRANYPDVQVGDYAVQRHFDNFDLFGNGGQVDISTTNNTNPGAKVLERDRNDYRFKIYGNVFAEYRLTKDLRFRTTFAGDYQHTKRDRWQGVKASRNGTAATQLDISNENRIHFVTDNVLTYDKEIGKHDINAIAGFSAETYYTTIESAQGIGYNSDLVQTLSAATVISDAFSEEFENRIMSFFGRVNYAYDDKYLASLSFRRDGNSAFGQNKKFGTFPAASLGWIVSRENFLKDSDLLSFLKFRVSYGATGNPNIDTNDNQIESYAYLSLVQGSSAVINNGIVSAFNPINIANPNLQWERSIEVNPAVDFGFLNNRITGSVDYYNRTSDNLLLNVPVSGTTGFSNALANRGKVENKGVEVELRTKNIVKPNFKWGTTIIASKNENTLLDFAEANGQVSNVDTKRAAEWINLVGNPISSYYGWVIEQDIPTEYIARPWERVGQTNREVIVRDLNGDGVIDDDDKTILGDPYPDLVWSVSNDFRLGDFDLSFLFQGSHGAEIRNIGDQYIFRHFGSSSVADAQALVDDGLIPNTGFVKEKIFTNSIIQNASYVSLRTVNFGYSLPNDVLDRFGLAKARFYLTGQNLLYFFAKDYTGLNPESINNTSPTTYGYQRVGSPINRTISLGLNLEF</sequence>
<comment type="subcellular location">
    <subcellularLocation>
        <location evidence="1 8">Cell outer membrane</location>
        <topology evidence="1 8">Multi-pass membrane protein</topology>
    </subcellularLocation>
</comment>
<evidence type="ECO:0000256" key="5">
    <source>
        <dbReference type="ARBA" id="ARBA00023077"/>
    </source>
</evidence>
<dbReference type="Gene3D" id="2.60.40.1120">
    <property type="entry name" value="Carboxypeptidase-like, regulatory domain"/>
    <property type="match status" value="1"/>
</dbReference>
<protein>
    <submittedName>
        <fullName evidence="13">SusC/RagA family TonB-linked outer membrane protein</fullName>
    </submittedName>
</protein>
<gene>
    <name evidence="13" type="ORF">ACFQ1M_05145</name>
</gene>
<keyword evidence="4 8" id="KW-0812">Transmembrane</keyword>
<dbReference type="EMBL" id="JBHTJH010000004">
    <property type="protein sequence ID" value="MFD0861581.1"/>
    <property type="molecule type" value="Genomic_DNA"/>
</dbReference>
<evidence type="ECO:0000256" key="7">
    <source>
        <dbReference type="ARBA" id="ARBA00023237"/>
    </source>
</evidence>
<evidence type="ECO:0000256" key="4">
    <source>
        <dbReference type="ARBA" id="ARBA00022692"/>
    </source>
</evidence>
<name>A0ABW3CUW7_9FLAO</name>
<keyword evidence="7 8" id="KW-0998">Cell outer membrane</keyword>
<evidence type="ECO:0000256" key="1">
    <source>
        <dbReference type="ARBA" id="ARBA00004571"/>
    </source>
</evidence>
<accession>A0ABW3CUW7</accession>
<evidence type="ECO:0000259" key="11">
    <source>
        <dbReference type="Pfam" id="PF00593"/>
    </source>
</evidence>
<dbReference type="InterPro" id="IPR012910">
    <property type="entry name" value="Plug_dom"/>
</dbReference>
<dbReference type="PROSITE" id="PS52016">
    <property type="entry name" value="TONB_DEPENDENT_REC_3"/>
    <property type="match status" value="1"/>
</dbReference>
<dbReference type="InterPro" id="IPR008969">
    <property type="entry name" value="CarboxyPept-like_regulatory"/>
</dbReference>
<comment type="similarity">
    <text evidence="8 9">Belongs to the TonB-dependent receptor family.</text>
</comment>
<dbReference type="Gene3D" id="2.170.130.10">
    <property type="entry name" value="TonB-dependent receptor, plug domain"/>
    <property type="match status" value="1"/>
</dbReference>
<proteinExistence type="inferred from homology"/>
<dbReference type="RefSeq" id="WP_386404864.1">
    <property type="nucleotide sequence ID" value="NZ_JBHTJH010000004.1"/>
</dbReference>
<dbReference type="SUPFAM" id="SSF49464">
    <property type="entry name" value="Carboxypeptidase regulatory domain-like"/>
    <property type="match status" value="1"/>
</dbReference>
<reference evidence="14" key="1">
    <citation type="journal article" date="2019" name="Int. J. Syst. Evol. Microbiol.">
        <title>The Global Catalogue of Microorganisms (GCM) 10K type strain sequencing project: providing services to taxonomists for standard genome sequencing and annotation.</title>
        <authorList>
            <consortium name="The Broad Institute Genomics Platform"/>
            <consortium name="The Broad Institute Genome Sequencing Center for Infectious Disease"/>
            <person name="Wu L."/>
            <person name="Ma J."/>
        </authorList>
    </citation>
    <scope>NUCLEOTIDE SEQUENCE [LARGE SCALE GENOMIC DNA]</scope>
    <source>
        <strain evidence="14">CCUG 62952</strain>
    </source>
</reference>
<dbReference type="NCBIfam" id="TIGR04056">
    <property type="entry name" value="OMP_RagA_SusC"/>
    <property type="match status" value="1"/>
</dbReference>
<keyword evidence="2 8" id="KW-0813">Transport</keyword>
<dbReference type="InterPro" id="IPR023997">
    <property type="entry name" value="TonB-dep_OMP_SusC/RagA_CS"/>
</dbReference>
<dbReference type="Proteomes" id="UP001596978">
    <property type="component" value="Unassembled WGS sequence"/>
</dbReference>
<evidence type="ECO:0000256" key="9">
    <source>
        <dbReference type="RuleBase" id="RU003357"/>
    </source>
</evidence>
<evidence type="ECO:0000256" key="2">
    <source>
        <dbReference type="ARBA" id="ARBA00022448"/>
    </source>
</evidence>
<evidence type="ECO:0000256" key="6">
    <source>
        <dbReference type="ARBA" id="ARBA00023136"/>
    </source>
</evidence>
<evidence type="ECO:0000256" key="8">
    <source>
        <dbReference type="PROSITE-ProRule" id="PRU01360"/>
    </source>
</evidence>
<evidence type="ECO:0000313" key="13">
    <source>
        <dbReference type="EMBL" id="MFD0861581.1"/>
    </source>
</evidence>
<feature type="domain" description="TonB-dependent receptor plug" evidence="12">
    <location>
        <begin position="116"/>
        <end position="224"/>
    </location>
</feature>
<keyword evidence="10" id="KW-0732">Signal</keyword>
<keyword evidence="3 8" id="KW-1134">Transmembrane beta strand</keyword>
<dbReference type="Pfam" id="PF00593">
    <property type="entry name" value="TonB_dep_Rec_b-barrel"/>
    <property type="match status" value="1"/>
</dbReference>
<dbReference type="Gene3D" id="2.40.170.20">
    <property type="entry name" value="TonB-dependent receptor, beta-barrel domain"/>
    <property type="match status" value="1"/>
</dbReference>
<dbReference type="Pfam" id="PF07715">
    <property type="entry name" value="Plug"/>
    <property type="match status" value="1"/>
</dbReference>
<dbReference type="InterPro" id="IPR000531">
    <property type="entry name" value="Beta-barrel_TonB"/>
</dbReference>
<dbReference type="InterPro" id="IPR023996">
    <property type="entry name" value="TonB-dep_OMP_SusC/RagA"/>
</dbReference>
<evidence type="ECO:0000256" key="10">
    <source>
        <dbReference type="SAM" id="SignalP"/>
    </source>
</evidence>
<organism evidence="13 14">
    <name type="scientific">Sungkyunkwania multivorans</name>
    <dbReference type="NCBI Taxonomy" id="1173618"/>
    <lineage>
        <taxon>Bacteria</taxon>
        <taxon>Pseudomonadati</taxon>
        <taxon>Bacteroidota</taxon>
        <taxon>Flavobacteriia</taxon>
        <taxon>Flavobacteriales</taxon>
        <taxon>Flavobacteriaceae</taxon>
        <taxon>Sungkyunkwania</taxon>
    </lineage>
</organism>